<feature type="transmembrane region" description="Helical" evidence="6">
    <location>
        <begin position="292"/>
        <end position="311"/>
    </location>
</feature>
<dbReference type="RefSeq" id="WP_095659545.1">
    <property type="nucleotide sequence ID" value="NZ_CP019688.1"/>
</dbReference>
<keyword evidence="3 6" id="KW-0812">Transmembrane</keyword>
<dbReference type="EMBL" id="CP019688">
    <property type="protein sequence ID" value="AQQ14749.1"/>
    <property type="molecule type" value="Genomic_DNA"/>
</dbReference>
<feature type="transmembrane region" description="Helical" evidence="6">
    <location>
        <begin position="42"/>
        <end position="62"/>
    </location>
</feature>
<dbReference type="InterPro" id="IPR011701">
    <property type="entry name" value="MFS"/>
</dbReference>
<keyword evidence="5 6" id="KW-0472">Membrane</keyword>
<feature type="transmembrane region" description="Helical" evidence="6">
    <location>
        <begin position="161"/>
        <end position="181"/>
    </location>
</feature>
<dbReference type="Gene3D" id="1.20.1250.20">
    <property type="entry name" value="MFS general substrate transporter like domains"/>
    <property type="match status" value="1"/>
</dbReference>
<keyword evidence="2" id="KW-1003">Cell membrane</keyword>
<feature type="transmembrane region" description="Helical" evidence="6">
    <location>
        <begin position="202"/>
        <end position="220"/>
    </location>
</feature>
<dbReference type="PROSITE" id="PS50850">
    <property type="entry name" value="MFS"/>
    <property type="match status" value="1"/>
</dbReference>
<dbReference type="GO" id="GO:0022857">
    <property type="term" value="F:transmembrane transporter activity"/>
    <property type="evidence" value="ECO:0007669"/>
    <property type="project" value="InterPro"/>
</dbReference>
<evidence type="ECO:0000313" key="8">
    <source>
        <dbReference type="EMBL" id="AQQ14749.1"/>
    </source>
</evidence>
<evidence type="ECO:0000256" key="3">
    <source>
        <dbReference type="ARBA" id="ARBA00022692"/>
    </source>
</evidence>
<feature type="transmembrane region" description="Helical" evidence="6">
    <location>
        <begin position="7"/>
        <end position="30"/>
    </location>
</feature>
<dbReference type="SUPFAM" id="SSF103473">
    <property type="entry name" value="MFS general substrate transporter"/>
    <property type="match status" value="1"/>
</dbReference>
<dbReference type="AlphaFoldDB" id="A0A1Q2HV79"/>
<dbReference type="PANTHER" id="PTHR43124:SF8">
    <property type="entry name" value="INNER MEMBRANE TRANSPORT PROTEIN YDHP"/>
    <property type="match status" value="1"/>
</dbReference>
<reference evidence="8 9" key="1">
    <citation type="submission" date="2016-12" db="EMBL/GenBank/DDBJ databases">
        <authorList>
            <person name="Song W.-J."/>
            <person name="Kurnit D.M."/>
        </authorList>
    </citation>
    <scope>NUCLEOTIDE SEQUENCE [LARGE SCALE GENOMIC DNA]</scope>
    <source>
        <strain evidence="8 9">DSM 30827</strain>
    </source>
</reference>
<dbReference type="OrthoDB" id="2810795at2"/>
<accession>A0A1Q2HV79</accession>
<feature type="transmembrane region" description="Helical" evidence="6">
    <location>
        <begin position="69"/>
        <end position="89"/>
    </location>
</feature>
<dbReference type="Proteomes" id="UP000217209">
    <property type="component" value="Chromosome"/>
</dbReference>
<feature type="transmembrane region" description="Helical" evidence="6">
    <location>
        <begin position="240"/>
        <end position="260"/>
    </location>
</feature>
<evidence type="ECO:0000256" key="5">
    <source>
        <dbReference type="ARBA" id="ARBA00023136"/>
    </source>
</evidence>
<dbReference type="PANTHER" id="PTHR43124">
    <property type="entry name" value="PURINE EFFLUX PUMP PBUE"/>
    <property type="match status" value="1"/>
</dbReference>
<evidence type="ECO:0000256" key="4">
    <source>
        <dbReference type="ARBA" id="ARBA00022989"/>
    </source>
</evidence>
<evidence type="ECO:0000313" key="9">
    <source>
        <dbReference type="Proteomes" id="UP000217209"/>
    </source>
</evidence>
<feature type="transmembrane region" description="Helical" evidence="6">
    <location>
        <begin position="95"/>
        <end position="117"/>
    </location>
</feature>
<organism evidence="8 9">
    <name type="scientific">Corynebacterium glaucum</name>
    <dbReference type="NCBI Taxonomy" id="187491"/>
    <lineage>
        <taxon>Bacteria</taxon>
        <taxon>Bacillati</taxon>
        <taxon>Actinomycetota</taxon>
        <taxon>Actinomycetes</taxon>
        <taxon>Mycobacteriales</taxon>
        <taxon>Corynebacteriaceae</taxon>
        <taxon>Corynebacterium</taxon>
    </lineage>
</organism>
<dbReference type="Pfam" id="PF07690">
    <property type="entry name" value="MFS_1"/>
    <property type="match status" value="1"/>
</dbReference>
<evidence type="ECO:0000256" key="1">
    <source>
        <dbReference type="ARBA" id="ARBA00004651"/>
    </source>
</evidence>
<keyword evidence="9" id="KW-1185">Reference proteome</keyword>
<dbReference type="CDD" id="cd17324">
    <property type="entry name" value="MFS_NepI_like"/>
    <property type="match status" value="1"/>
</dbReference>
<keyword evidence="4 6" id="KW-1133">Transmembrane helix</keyword>
<feature type="transmembrane region" description="Helical" evidence="6">
    <location>
        <begin position="129"/>
        <end position="149"/>
    </location>
</feature>
<evidence type="ECO:0000256" key="2">
    <source>
        <dbReference type="ARBA" id="ARBA00022475"/>
    </source>
</evidence>
<feature type="transmembrane region" description="Helical" evidence="6">
    <location>
        <begin position="267"/>
        <end position="286"/>
    </location>
</feature>
<gene>
    <name evidence="8" type="primary">pbuE2</name>
    <name evidence="8" type="ORF">CGLAU_03865</name>
</gene>
<feature type="transmembrane region" description="Helical" evidence="6">
    <location>
        <begin position="323"/>
        <end position="350"/>
    </location>
</feature>
<proteinExistence type="predicted"/>
<sequence length="387" mass="40831">MKKHLYLLMTMIMVVSMSELQVAGMMPSIATDLDTSVSRVGLLVSMYSLGMALGGPAVAYMLRHIRPKLALLSVVGLYAVLEALVPLIHEYWWVAIFRILTGCLSGATFGLSVTFGAQLAESPTKIGEAISIVLGGIMVGTVFGLPLSHYVAGALSWQTSFYLLALIALCLFVASLFALPSRDPASQEASEQDLRNLRSLRLWSRYLVSLLTIGAAYGSFTYFTPLLERNSGLSPNTTTVVLLTYGLFSFIGNLVVGKFADSHAVTVLRIGHAVLIISLSIIAMFATTGWLTVTMVLLVGLAGVSMNPALVTRVAEVGGTGNLVSTVHTSVITMGVTLGTAVSALTMSIAGNDPAIAMWTGAAFACLAAIVLATQTVPFKRSAASSI</sequence>
<protein>
    <submittedName>
        <fullName evidence="8">Purine efflux pump PbuE</fullName>
    </submittedName>
</protein>
<dbReference type="InterPro" id="IPR050189">
    <property type="entry name" value="MFS_Efflux_Transporters"/>
</dbReference>
<evidence type="ECO:0000259" key="7">
    <source>
        <dbReference type="PROSITE" id="PS50850"/>
    </source>
</evidence>
<dbReference type="KEGG" id="cgv:CGLAU_03865"/>
<dbReference type="GO" id="GO:0005886">
    <property type="term" value="C:plasma membrane"/>
    <property type="evidence" value="ECO:0007669"/>
    <property type="project" value="UniProtKB-SubCell"/>
</dbReference>
<evidence type="ECO:0000256" key="6">
    <source>
        <dbReference type="SAM" id="Phobius"/>
    </source>
</evidence>
<comment type="subcellular location">
    <subcellularLocation>
        <location evidence="1">Cell membrane</location>
        <topology evidence="1">Multi-pass membrane protein</topology>
    </subcellularLocation>
</comment>
<feature type="transmembrane region" description="Helical" evidence="6">
    <location>
        <begin position="356"/>
        <end position="374"/>
    </location>
</feature>
<dbReference type="InterPro" id="IPR036259">
    <property type="entry name" value="MFS_trans_sf"/>
</dbReference>
<dbReference type="InterPro" id="IPR020846">
    <property type="entry name" value="MFS_dom"/>
</dbReference>
<feature type="domain" description="Major facilitator superfamily (MFS) profile" evidence="7">
    <location>
        <begin position="4"/>
        <end position="380"/>
    </location>
</feature>
<name>A0A1Q2HV79_9CORY</name>